<keyword evidence="2" id="KW-1185">Reference proteome</keyword>
<organism evidence="1 2">
    <name type="scientific">Acinetobacter thutiue</name>
    <dbReference type="NCBI Taxonomy" id="2998078"/>
    <lineage>
        <taxon>Bacteria</taxon>
        <taxon>Pseudomonadati</taxon>
        <taxon>Pseudomonadota</taxon>
        <taxon>Gammaproteobacteria</taxon>
        <taxon>Moraxellales</taxon>
        <taxon>Moraxellaceae</taxon>
        <taxon>Acinetobacter</taxon>
    </lineage>
</organism>
<protein>
    <recommendedName>
        <fullName evidence="3">DUF3060 domain-containing protein</fullName>
    </recommendedName>
</protein>
<sequence length="155" mass="17015">MSGGTLHIILLCSVLGVIYKDLKWQTLTSQKIQQHQDSQFADQVGLNVAHNVGSQRAIDRVSDSTSSPEMGSIRESGTYKCLGFAEGFHVVGDGMDVTLTDHCSVISLLGENTIVYADKVDFVQIMGPNSIVYYRGDNPPRISVMGTNSYVKRMR</sequence>
<dbReference type="EMBL" id="JAUDZE010000010">
    <property type="protein sequence ID" value="MDN0015676.1"/>
    <property type="molecule type" value="Genomic_DNA"/>
</dbReference>
<evidence type="ECO:0000313" key="2">
    <source>
        <dbReference type="Proteomes" id="UP001168524"/>
    </source>
</evidence>
<comment type="caution">
    <text evidence="1">The sequence shown here is derived from an EMBL/GenBank/DDBJ whole genome shotgun (WGS) entry which is preliminary data.</text>
</comment>
<proteinExistence type="predicted"/>
<evidence type="ECO:0000313" key="1">
    <source>
        <dbReference type="EMBL" id="MDN0015676.1"/>
    </source>
</evidence>
<dbReference type="Proteomes" id="UP001168524">
    <property type="component" value="Unassembled WGS sequence"/>
</dbReference>
<gene>
    <name evidence="1" type="ORF">QTA56_15755</name>
</gene>
<dbReference type="RefSeq" id="WP_267981944.1">
    <property type="nucleotide sequence ID" value="NZ_JAPQKF010000010.1"/>
</dbReference>
<evidence type="ECO:0008006" key="3">
    <source>
        <dbReference type="Google" id="ProtNLM"/>
    </source>
</evidence>
<name>A0ABT7WSM1_9GAMM</name>
<accession>A0ABT7WSM1</accession>
<reference evidence="1" key="1">
    <citation type="submission" date="2023-06" db="EMBL/GenBank/DDBJ databases">
        <title>Two novel species of Acinetobacter isolated from motorbike repairing workshop in Vietnam.</title>
        <authorList>
            <person name="Le N.T.T."/>
        </authorList>
    </citation>
    <scope>NUCLEOTIDE SEQUENCE</scope>
    <source>
        <strain evidence="1">VNH17</strain>
    </source>
</reference>